<evidence type="ECO:0000256" key="4">
    <source>
        <dbReference type="ARBA" id="ARBA00022525"/>
    </source>
</evidence>
<evidence type="ECO:0000256" key="3">
    <source>
        <dbReference type="ARBA" id="ARBA00014499"/>
    </source>
</evidence>
<dbReference type="VEuPathDB" id="FungiDB:JI435_429070"/>
<dbReference type="VEuPathDB" id="FungiDB:JI435_429080"/>
<proteinExistence type="inferred from homology"/>
<sequence length="736" mass="76320">MTDASCRTFCQTTAAGAPYTYFGIQNGQTCRCGNTSPRVPTIPGSIPATPNESLCNIPNSGDSTQAGGGPNAVNVWLVAPTPNNVPSSSQPAVGSPTISLPVGQSSITGLATASGPQTIGTLPGAISSVSAPISGVSSGGVPPVSTPIGGVPSGAIPSVRVPIGGASSGAIPSVSVPIGGASSGAIPSVSVPIGGASSGAIPSVSVPIGGASSGAIPSVSVPIGGASSGAIPSVSAPIGGTPSDTIPSIGAPISGPSSGPIIAPSSLPNAGGVSSQTPQVSGGASSVPSNAGQSTGLPSPSIPSAAPSSPTSSPIFGSGIPTPIGSPLPAGTPATNPQTLISDNDPEGTLLGCVSTTGKDGQSLFKGPSAYNSTFTQITCRRFCIDAIGGPYRIYALEQGNLCRCSAEIDSNNVVTDPYGCNVPSAGNPNEVGGGRGRAIVFTNDDFAPPDSHFKFPRTRGIPVASLTLIRSLYYLPSIMPTTFFDLPREIRDEIYDWLWLDTPIIDLQDHDDIRQGIWYSTTETFPPTIVYNKKFAKMPTWPKTSRLIQSESSDALIRRGSLCVSPFPFMWWGRASDFQHSDVLHNVLAGALLSRVQAIELNLPLINLRRHYGDNLHVACKKCCMEVLVRYLGGAKSLRSLKISLESGPNVFWAENICINLGGLKDFWDATVDLDRFEISVEGRFGLWEGATTFNQSLCRYYDRLVRDIPTLEFHIAQKQDMLCNEVECSFIYKK</sequence>
<dbReference type="EMBL" id="CH445329">
    <property type="protein sequence ID" value="EAT88633.2"/>
    <property type="molecule type" value="Genomic_DNA"/>
</dbReference>
<keyword evidence="7" id="KW-0677">Repeat</keyword>
<dbReference type="Pfam" id="PF01822">
    <property type="entry name" value="WSC"/>
    <property type="match status" value="1"/>
</dbReference>
<feature type="region of interest" description="Disordered" evidence="11">
    <location>
        <begin position="234"/>
        <end position="347"/>
    </location>
</feature>
<keyword evidence="4" id="KW-0964">Secreted</keyword>
<comment type="similarity">
    <text evidence="2">Belongs to the elastin family.</text>
</comment>
<accession>Q0UXT6</accession>
<feature type="compositionally biased region" description="Polar residues" evidence="11">
    <location>
        <begin position="333"/>
        <end position="342"/>
    </location>
</feature>
<dbReference type="InterPro" id="IPR003979">
    <property type="entry name" value="Tropoelastin"/>
</dbReference>
<dbReference type="KEGG" id="pno:SNOG_03428"/>
<evidence type="ECO:0000256" key="6">
    <source>
        <dbReference type="ARBA" id="ARBA00022729"/>
    </source>
</evidence>
<keyword evidence="6" id="KW-0732">Signal</keyword>
<dbReference type="PANTHER" id="PTHR24018">
    <property type="entry name" value="ELASTIN"/>
    <property type="match status" value="1"/>
</dbReference>
<feature type="domain" description="WSC" evidence="12">
    <location>
        <begin position="347"/>
        <end position="445"/>
    </location>
</feature>
<evidence type="ECO:0000313" key="14">
    <source>
        <dbReference type="Proteomes" id="UP000001055"/>
    </source>
</evidence>
<name>Q0UXT6_PHANO</name>
<evidence type="ECO:0000256" key="7">
    <source>
        <dbReference type="ARBA" id="ARBA00022737"/>
    </source>
</evidence>
<feature type="compositionally biased region" description="Polar residues" evidence="11">
    <location>
        <begin position="272"/>
        <end position="297"/>
    </location>
</feature>
<evidence type="ECO:0000256" key="9">
    <source>
        <dbReference type="ARBA" id="ARBA00023278"/>
    </source>
</evidence>
<evidence type="ECO:0000256" key="5">
    <source>
        <dbReference type="ARBA" id="ARBA00022530"/>
    </source>
</evidence>
<feature type="domain" description="WSC" evidence="12">
    <location>
        <begin position="1"/>
        <end position="79"/>
    </location>
</feature>
<evidence type="ECO:0000256" key="11">
    <source>
        <dbReference type="SAM" id="MobiDB-lite"/>
    </source>
</evidence>
<evidence type="ECO:0000256" key="10">
    <source>
        <dbReference type="ARBA" id="ARBA00031043"/>
    </source>
</evidence>
<keyword evidence="8" id="KW-1015">Disulfide bond</keyword>
<evidence type="ECO:0000259" key="12">
    <source>
        <dbReference type="PROSITE" id="PS51212"/>
    </source>
</evidence>
<keyword evidence="9" id="KW-0379">Hydroxylation</keyword>
<dbReference type="PROSITE" id="PS51212">
    <property type="entry name" value="WSC"/>
    <property type="match status" value="2"/>
</dbReference>
<organism evidence="13 14">
    <name type="scientific">Phaeosphaeria nodorum (strain SN15 / ATCC MYA-4574 / FGSC 10173)</name>
    <name type="common">Glume blotch fungus</name>
    <name type="synonym">Parastagonospora nodorum</name>
    <dbReference type="NCBI Taxonomy" id="321614"/>
    <lineage>
        <taxon>Eukaryota</taxon>
        <taxon>Fungi</taxon>
        <taxon>Dikarya</taxon>
        <taxon>Ascomycota</taxon>
        <taxon>Pezizomycotina</taxon>
        <taxon>Dothideomycetes</taxon>
        <taxon>Pleosporomycetidae</taxon>
        <taxon>Pleosporales</taxon>
        <taxon>Pleosporineae</taxon>
        <taxon>Phaeosphaeriaceae</taxon>
        <taxon>Parastagonospora</taxon>
    </lineage>
</organism>
<evidence type="ECO:0000313" key="13">
    <source>
        <dbReference type="EMBL" id="EAT88633.2"/>
    </source>
</evidence>
<comment type="subcellular location">
    <subcellularLocation>
        <location evidence="1">Secreted</location>
        <location evidence="1">Extracellular space</location>
        <location evidence="1">Extracellular matrix</location>
    </subcellularLocation>
</comment>
<gene>
    <name evidence="13" type="ORF">SNOG_03428</name>
</gene>
<feature type="compositionally biased region" description="Low complexity" evidence="11">
    <location>
        <begin position="246"/>
        <end position="266"/>
    </location>
</feature>
<protein>
    <recommendedName>
        <fullName evidence="3">Elastin</fullName>
    </recommendedName>
    <alternativeName>
        <fullName evidence="10">Tropoelastin</fullName>
    </alternativeName>
</protein>
<evidence type="ECO:0000256" key="1">
    <source>
        <dbReference type="ARBA" id="ARBA00004498"/>
    </source>
</evidence>
<dbReference type="InParanoid" id="Q0UXT6"/>
<evidence type="ECO:0000256" key="2">
    <source>
        <dbReference type="ARBA" id="ARBA00008475"/>
    </source>
</evidence>
<feature type="compositionally biased region" description="Low complexity" evidence="11">
    <location>
        <begin position="298"/>
        <end position="315"/>
    </location>
</feature>
<dbReference type="AlphaFoldDB" id="Q0UXT6"/>
<keyword evidence="5" id="KW-0272">Extracellular matrix</keyword>
<dbReference type="GeneID" id="5970856"/>
<dbReference type="GO" id="GO:0005201">
    <property type="term" value="F:extracellular matrix structural constituent"/>
    <property type="evidence" value="ECO:0007669"/>
    <property type="project" value="InterPro"/>
</dbReference>
<dbReference type="RefSeq" id="XP_001793993.1">
    <property type="nucleotide sequence ID" value="XM_001793941.1"/>
</dbReference>
<evidence type="ECO:0000256" key="8">
    <source>
        <dbReference type="ARBA" id="ARBA00023157"/>
    </source>
</evidence>
<reference evidence="14" key="1">
    <citation type="journal article" date="2007" name="Plant Cell">
        <title>Dothideomycete-plant interactions illuminated by genome sequencing and EST analysis of the wheat pathogen Stagonospora nodorum.</title>
        <authorList>
            <person name="Hane J.K."/>
            <person name="Lowe R.G."/>
            <person name="Solomon P.S."/>
            <person name="Tan K.C."/>
            <person name="Schoch C.L."/>
            <person name="Spatafora J.W."/>
            <person name="Crous P.W."/>
            <person name="Kodira C."/>
            <person name="Birren B.W."/>
            <person name="Galagan J.E."/>
            <person name="Torriani S.F."/>
            <person name="McDonald B.A."/>
            <person name="Oliver R.P."/>
        </authorList>
    </citation>
    <scope>NUCLEOTIDE SEQUENCE [LARGE SCALE GENOMIC DNA]</scope>
    <source>
        <strain evidence="14">SN15 / ATCC MYA-4574 / FGSC 10173</strain>
    </source>
</reference>
<dbReference type="PANTHER" id="PTHR24018:SF5">
    <property type="entry name" value="ELASTIN"/>
    <property type="match status" value="1"/>
</dbReference>
<dbReference type="Proteomes" id="UP000001055">
    <property type="component" value="Unassembled WGS sequence"/>
</dbReference>
<dbReference type="InterPro" id="IPR002889">
    <property type="entry name" value="WSC_carb-bd"/>
</dbReference>